<sequence>MISHVCLGVNDFDRAFTFYSAVMSALGHELKFCERDKPWAGWMAKDKPRPLLVIGGPYDGNPAQAGNGQMVGLLAIDRKSVDDAYAVALANGGTCEGAPGLRPQYHADYYGAYFRDPDGNKLCVCCHDPVFE</sequence>
<dbReference type="InterPro" id="IPR004360">
    <property type="entry name" value="Glyas_Fos-R_dOase_dom"/>
</dbReference>
<accession>A0A2N7VZP7</accession>
<dbReference type="EMBL" id="PNYA01000003">
    <property type="protein sequence ID" value="PMS22628.1"/>
    <property type="molecule type" value="Genomic_DNA"/>
</dbReference>
<protein>
    <submittedName>
        <fullName evidence="2">Glyoxalase</fullName>
    </submittedName>
</protein>
<keyword evidence="3" id="KW-1185">Reference proteome</keyword>
<evidence type="ECO:0000313" key="3">
    <source>
        <dbReference type="Proteomes" id="UP000235616"/>
    </source>
</evidence>
<gene>
    <name evidence="2" type="ORF">C0Z18_04770</name>
</gene>
<dbReference type="AlphaFoldDB" id="A0A2N7VZP7"/>
<evidence type="ECO:0000259" key="1">
    <source>
        <dbReference type="PROSITE" id="PS51819"/>
    </source>
</evidence>
<dbReference type="CDD" id="cd07262">
    <property type="entry name" value="VOC_like"/>
    <property type="match status" value="1"/>
</dbReference>
<reference evidence="2 3" key="1">
    <citation type="submission" date="2018-01" db="EMBL/GenBank/DDBJ databases">
        <title>Whole genome analyses suggest that Burkholderia sensu lato contains two further novel genera in the rhizoxinica-symbiotica group Mycetohabitans gen. nov., and Trinickia gen. nov.: implications for the evolution of diazotrophy and nodulation in the Burkholderiaceae.</title>
        <authorList>
            <person name="Estrada-de los Santos P."/>
            <person name="Palmer M."/>
            <person name="Chavez-Ramirez B."/>
            <person name="Beukes C."/>
            <person name="Steenkamp E.T."/>
            <person name="Hirsch A.M."/>
            <person name="Manyaka P."/>
            <person name="Maluk M."/>
            <person name="Lafos M."/>
            <person name="Crook M."/>
            <person name="Gross E."/>
            <person name="Simon M.F."/>
            <person name="Bueno dos Reis Junior F."/>
            <person name="Poole P.S."/>
            <person name="Venter S.N."/>
            <person name="James E.K."/>
        </authorList>
    </citation>
    <scope>NUCLEOTIDE SEQUENCE [LARGE SCALE GENOMIC DNA]</scope>
    <source>
        <strain evidence="2 3">GIMN1.004</strain>
    </source>
</reference>
<dbReference type="Pfam" id="PF00903">
    <property type="entry name" value="Glyoxalase"/>
    <property type="match status" value="1"/>
</dbReference>
<dbReference type="PANTHER" id="PTHR35006:SF1">
    <property type="entry name" value="BLL2941 PROTEIN"/>
    <property type="match status" value="1"/>
</dbReference>
<dbReference type="PROSITE" id="PS51819">
    <property type="entry name" value="VOC"/>
    <property type="match status" value="1"/>
</dbReference>
<dbReference type="InterPro" id="IPR029068">
    <property type="entry name" value="Glyas_Bleomycin-R_OHBP_Dase"/>
</dbReference>
<dbReference type="Proteomes" id="UP000235616">
    <property type="component" value="Unassembled WGS sequence"/>
</dbReference>
<dbReference type="InterPro" id="IPR037523">
    <property type="entry name" value="VOC_core"/>
</dbReference>
<feature type="domain" description="VOC" evidence="1">
    <location>
        <begin position="1"/>
        <end position="127"/>
    </location>
</feature>
<dbReference type="PANTHER" id="PTHR35006">
    <property type="entry name" value="GLYOXALASE FAMILY PROTEIN (AFU_ORTHOLOGUE AFUA_5G14830)"/>
    <property type="match status" value="1"/>
</dbReference>
<proteinExistence type="predicted"/>
<dbReference type="RefSeq" id="WP_102644217.1">
    <property type="nucleotide sequence ID" value="NZ_PNYA01000003.1"/>
</dbReference>
<dbReference type="OrthoDB" id="9800438at2"/>
<dbReference type="SUPFAM" id="SSF54593">
    <property type="entry name" value="Glyoxalase/Bleomycin resistance protein/Dihydroxybiphenyl dioxygenase"/>
    <property type="match status" value="1"/>
</dbReference>
<dbReference type="Gene3D" id="3.10.180.10">
    <property type="entry name" value="2,3-Dihydroxybiphenyl 1,2-Dioxygenase, domain 1"/>
    <property type="match status" value="1"/>
</dbReference>
<name>A0A2N7VZP7_9BURK</name>
<comment type="caution">
    <text evidence="2">The sequence shown here is derived from an EMBL/GenBank/DDBJ whole genome shotgun (WGS) entry which is preliminary data.</text>
</comment>
<evidence type="ECO:0000313" key="2">
    <source>
        <dbReference type="EMBL" id="PMS22628.1"/>
    </source>
</evidence>
<organism evidence="2 3">
    <name type="scientific">Trinickia dabaoshanensis</name>
    <dbReference type="NCBI Taxonomy" id="564714"/>
    <lineage>
        <taxon>Bacteria</taxon>
        <taxon>Pseudomonadati</taxon>
        <taxon>Pseudomonadota</taxon>
        <taxon>Betaproteobacteria</taxon>
        <taxon>Burkholderiales</taxon>
        <taxon>Burkholderiaceae</taxon>
        <taxon>Trinickia</taxon>
    </lineage>
</organism>